<accession>A0A9D1T053</accession>
<evidence type="ECO:0000256" key="3">
    <source>
        <dbReference type="ARBA" id="ARBA00007171"/>
    </source>
</evidence>
<keyword evidence="7" id="KW-0573">Peptidoglycan synthesis</keyword>
<sequence>MIRLDNNKKDQSRFKVYTAFIGVLALIVVARLFWMQIICGEDYLIQAEQKQLRSVTVSAPRGEIVDRYGQPLVTNKTGYSVQIQKTNLKNDEFNAILLKIYNLITEHGEEVLQTLPIAADPLRFTFAEDASTQEGQDATAAEANWKEEQDFDENITVQEVLDKLRTRYKVAEDYSQEDALKIVSLRYEMEIRDFSVSTPFTVASDVDMNLVTKLKEEQSEYPCVNITTEYFREYPQGTLAAHLLGRIGKISGDEYAELKDQGYKMSDEVGKQGIEKEFETFLKGTDGYTSLVQTPNGFEVQPDSGKDPVPGNYVVLTLDSRLQTVLEQSLSQTIEEIRSRGGDPSEKSGGDAYCGAAVVMNPKNGEILAMASWPTFDPATFNENYNGLASDPNNPIWNRAISGTYEPGSTFKMLTSIAALESGVITPQTVIVDEGIYRYYDDYQPRCWIYNSSGRTHGAQTVTDAVKNSCNYFYYEVGRLMGIETLNEYAKKFGLGERTGFELASEESKGRLAGPEDREAYGGEPWRPGDTLQAAIGQSDNLFTPLQLANYLSTLINGGNRYKPHIVKTIRSPIDGSVVFEKEPEVVETIQMQEENIDAVLNGMLGVTEDGTASSHFRGYPIEVGGKTGSAQVAVGSDNGLFVGYAPFDDPEIAIAVVIEHGNSGGDVVPVVKDVLDAYFNNYEEPQSDINNETGALLP</sequence>
<evidence type="ECO:0000259" key="12">
    <source>
        <dbReference type="Pfam" id="PF00905"/>
    </source>
</evidence>
<name>A0A9D1T053_9FIRM</name>
<dbReference type="GO" id="GO:0071555">
    <property type="term" value="P:cell wall organization"/>
    <property type="evidence" value="ECO:0007669"/>
    <property type="project" value="UniProtKB-KW"/>
</dbReference>
<comment type="similarity">
    <text evidence="3">Belongs to the transpeptidase family.</text>
</comment>
<keyword evidence="9 11" id="KW-0472">Membrane</keyword>
<evidence type="ECO:0000256" key="11">
    <source>
        <dbReference type="SAM" id="Phobius"/>
    </source>
</evidence>
<evidence type="ECO:0000259" key="13">
    <source>
        <dbReference type="Pfam" id="PF03717"/>
    </source>
</evidence>
<proteinExistence type="inferred from homology"/>
<dbReference type="Pfam" id="PF03717">
    <property type="entry name" value="PBP_dimer"/>
    <property type="match status" value="1"/>
</dbReference>
<keyword evidence="4" id="KW-1003">Cell membrane</keyword>
<dbReference type="Proteomes" id="UP000886743">
    <property type="component" value="Unassembled WGS sequence"/>
</dbReference>
<organism evidence="14 15">
    <name type="scientific">Candidatus Aphodoplasma excrementigallinarum</name>
    <dbReference type="NCBI Taxonomy" id="2840673"/>
    <lineage>
        <taxon>Bacteria</taxon>
        <taxon>Bacillati</taxon>
        <taxon>Bacillota</taxon>
        <taxon>Clostridia</taxon>
        <taxon>Eubacteriales</taxon>
        <taxon>Candidatus Aphodoplasma</taxon>
    </lineage>
</organism>
<dbReference type="GO" id="GO:0009252">
    <property type="term" value="P:peptidoglycan biosynthetic process"/>
    <property type="evidence" value="ECO:0007669"/>
    <property type="project" value="UniProtKB-KW"/>
</dbReference>
<dbReference type="PANTHER" id="PTHR30627">
    <property type="entry name" value="PEPTIDOGLYCAN D,D-TRANSPEPTIDASE"/>
    <property type="match status" value="1"/>
</dbReference>
<gene>
    <name evidence="14" type="ORF">IAC74_05565</name>
</gene>
<dbReference type="SUPFAM" id="SSF56601">
    <property type="entry name" value="beta-lactamase/transpeptidase-like"/>
    <property type="match status" value="1"/>
</dbReference>
<dbReference type="Pfam" id="PF00905">
    <property type="entry name" value="Transpeptidase"/>
    <property type="match status" value="1"/>
</dbReference>
<dbReference type="InterPro" id="IPR036138">
    <property type="entry name" value="PBP_dimer_sf"/>
</dbReference>
<evidence type="ECO:0000256" key="5">
    <source>
        <dbReference type="ARBA" id="ARBA00022692"/>
    </source>
</evidence>
<evidence type="ECO:0000256" key="6">
    <source>
        <dbReference type="ARBA" id="ARBA00022960"/>
    </source>
</evidence>
<evidence type="ECO:0000313" key="14">
    <source>
        <dbReference type="EMBL" id="HIV03024.1"/>
    </source>
</evidence>
<dbReference type="GO" id="GO:0008658">
    <property type="term" value="F:penicillin binding"/>
    <property type="evidence" value="ECO:0007669"/>
    <property type="project" value="InterPro"/>
</dbReference>
<protein>
    <submittedName>
        <fullName evidence="14">Penicillin-binding protein 2</fullName>
    </submittedName>
</protein>
<dbReference type="InterPro" id="IPR001460">
    <property type="entry name" value="PCN-bd_Tpept"/>
</dbReference>
<evidence type="ECO:0000256" key="8">
    <source>
        <dbReference type="ARBA" id="ARBA00022989"/>
    </source>
</evidence>
<dbReference type="GO" id="GO:0005886">
    <property type="term" value="C:plasma membrane"/>
    <property type="evidence" value="ECO:0007669"/>
    <property type="project" value="UniProtKB-SubCell"/>
</dbReference>
<evidence type="ECO:0000256" key="4">
    <source>
        <dbReference type="ARBA" id="ARBA00022475"/>
    </source>
</evidence>
<dbReference type="InterPro" id="IPR050515">
    <property type="entry name" value="Beta-lactam/transpept"/>
</dbReference>
<dbReference type="InterPro" id="IPR005311">
    <property type="entry name" value="PBP_dimer"/>
</dbReference>
<evidence type="ECO:0000313" key="15">
    <source>
        <dbReference type="Proteomes" id="UP000886743"/>
    </source>
</evidence>
<dbReference type="EMBL" id="DVOF01000162">
    <property type="protein sequence ID" value="HIV03024.1"/>
    <property type="molecule type" value="Genomic_DNA"/>
</dbReference>
<feature type="domain" description="Penicillin-binding protein transpeptidase" evidence="12">
    <location>
        <begin position="355"/>
        <end position="676"/>
    </location>
</feature>
<dbReference type="GO" id="GO:0008360">
    <property type="term" value="P:regulation of cell shape"/>
    <property type="evidence" value="ECO:0007669"/>
    <property type="project" value="UniProtKB-KW"/>
</dbReference>
<keyword evidence="8 11" id="KW-1133">Transmembrane helix</keyword>
<evidence type="ECO:0000256" key="2">
    <source>
        <dbReference type="ARBA" id="ARBA00004236"/>
    </source>
</evidence>
<evidence type="ECO:0000256" key="1">
    <source>
        <dbReference type="ARBA" id="ARBA00004167"/>
    </source>
</evidence>
<comment type="subcellular location">
    <subcellularLocation>
        <location evidence="2">Cell membrane</location>
    </subcellularLocation>
    <subcellularLocation>
        <location evidence="1">Membrane</location>
        <topology evidence="1">Single-pass membrane protein</topology>
    </subcellularLocation>
</comment>
<dbReference type="InterPro" id="IPR012338">
    <property type="entry name" value="Beta-lactam/transpept-like"/>
</dbReference>
<evidence type="ECO:0000256" key="9">
    <source>
        <dbReference type="ARBA" id="ARBA00023136"/>
    </source>
</evidence>
<evidence type="ECO:0000256" key="7">
    <source>
        <dbReference type="ARBA" id="ARBA00022984"/>
    </source>
</evidence>
<reference evidence="14" key="1">
    <citation type="submission" date="2020-10" db="EMBL/GenBank/DDBJ databases">
        <authorList>
            <person name="Gilroy R."/>
        </authorList>
    </citation>
    <scope>NUCLEOTIDE SEQUENCE</scope>
    <source>
        <strain evidence="14">4920</strain>
    </source>
</reference>
<comment type="caution">
    <text evidence="14">The sequence shown here is derived from an EMBL/GenBank/DDBJ whole genome shotgun (WGS) entry which is preliminary data.</text>
</comment>
<feature type="domain" description="Penicillin-binding protein dimerisation" evidence="13">
    <location>
        <begin position="57"/>
        <end position="297"/>
    </location>
</feature>
<dbReference type="Gene3D" id="1.10.10.1230">
    <property type="entry name" value="Penicillin-binding protein, N-terminal non-catalytic domain, head sub-domain"/>
    <property type="match status" value="1"/>
</dbReference>
<dbReference type="SUPFAM" id="SSF56519">
    <property type="entry name" value="Penicillin binding protein dimerisation domain"/>
    <property type="match status" value="1"/>
</dbReference>
<keyword evidence="5 11" id="KW-0812">Transmembrane</keyword>
<feature type="transmembrane region" description="Helical" evidence="11">
    <location>
        <begin position="16"/>
        <end position="34"/>
    </location>
</feature>
<dbReference type="Gene3D" id="3.40.710.10">
    <property type="entry name" value="DD-peptidase/beta-lactamase superfamily"/>
    <property type="match status" value="1"/>
</dbReference>
<dbReference type="AlphaFoldDB" id="A0A9D1T053"/>
<dbReference type="PANTHER" id="PTHR30627:SF2">
    <property type="entry name" value="PEPTIDOGLYCAN D,D-TRANSPEPTIDASE MRDA"/>
    <property type="match status" value="1"/>
</dbReference>
<reference evidence="14" key="2">
    <citation type="journal article" date="2021" name="PeerJ">
        <title>Extensive microbial diversity within the chicken gut microbiome revealed by metagenomics and culture.</title>
        <authorList>
            <person name="Gilroy R."/>
            <person name="Ravi A."/>
            <person name="Getino M."/>
            <person name="Pursley I."/>
            <person name="Horton D.L."/>
            <person name="Alikhan N.F."/>
            <person name="Baker D."/>
            <person name="Gharbi K."/>
            <person name="Hall N."/>
            <person name="Watson M."/>
            <person name="Adriaenssens E.M."/>
            <person name="Foster-Nyarko E."/>
            <person name="Jarju S."/>
            <person name="Secka A."/>
            <person name="Antonio M."/>
            <person name="Oren A."/>
            <person name="Chaudhuri R.R."/>
            <person name="La Ragione R."/>
            <person name="Hildebrand F."/>
            <person name="Pallen M.J."/>
        </authorList>
    </citation>
    <scope>NUCLEOTIDE SEQUENCE</scope>
    <source>
        <strain evidence="14">4920</strain>
    </source>
</reference>
<keyword evidence="6" id="KW-0133">Cell shape</keyword>
<dbReference type="GO" id="GO:0071972">
    <property type="term" value="F:peptidoglycan L,D-transpeptidase activity"/>
    <property type="evidence" value="ECO:0007669"/>
    <property type="project" value="TreeGrafter"/>
</dbReference>
<evidence type="ECO:0000256" key="10">
    <source>
        <dbReference type="ARBA" id="ARBA00023316"/>
    </source>
</evidence>
<dbReference type="Gene3D" id="3.90.1310.10">
    <property type="entry name" value="Penicillin-binding protein 2a (Domain 2)"/>
    <property type="match status" value="1"/>
</dbReference>
<keyword evidence="10" id="KW-0961">Cell wall biogenesis/degradation</keyword>